<evidence type="ECO:0000313" key="2">
    <source>
        <dbReference type="Proteomes" id="UP000245124"/>
    </source>
</evidence>
<keyword evidence="2" id="KW-1185">Reference proteome</keyword>
<sequence>MVKYSSPGCARLNDLHTLSELAGQVLQDPGLLGQIS</sequence>
<dbReference type="AlphaFoldDB" id="A0A2R5FZ91"/>
<proteinExistence type="predicted"/>
<reference evidence="1 2" key="1">
    <citation type="submission" date="2017-06" db="EMBL/GenBank/DDBJ databases">
        <title>Genome sequencing of cyanobaciteial culture collection at National Institute for Environmental Studies (NIES).</title>
        <authorList>
            <person name="Hirose Y."/>
            <person name="Shimura Y."/>
            <person name="Fujisawa T."/>
            <person name="Nakamura Y."/>
            <person name="Kawachi M."/>
        </authorList>
    </citation>
    <scope>NUCLEOTIDE SEQUENCE [LARGE SCALE GENOMIC DNA]</scope>
    <source>
        <strain evidence="1 2">NIES-4072</strain>
    </source>
</reference>
<comment type="caution">
    <text evidence="1">The sequence shown here is derived from an EMBL/GenBank/DDBJ whole genome shotgun (WGS) entry which is preliminary data.</text>
</comment>
<organism evidence="1 2">
    <name type="scientific">Nostoc commune NIES-4072</name>
    <dbReference type="NCBI Taxonomy" id="2005467"/>
    <lineage>
        <taxon>Bacteria</taxon>
        <taxon>Bacillati</taxon>
        <taxon>Cyanobacteriota</taxon>
        <taxon>Cyanophyceae</taxon>
        <taxon>Nostocales</taxon>
        <taxon>Nostocaceae</taxon>
        <taxon>Nostoc</taxon>
    </lineage>
</organism>
<gene>
    <name evidence="1" type="ORF">NIES4072_65000</name>
</gene>
<evidence type="ECO:0000313" key="1">
    <source>
        <dbReference type="EMBL" id="GBG22788.1"/>
    </source>
</evidence>
<protein>
    <submittedName>
        <fullName evidence="1">Uncharacterized protein</fullName>
    </submittedName>
</protein>
<dbReference type="EMBL" id="BDUD01000002">
    <property type="protein sequence ID" value="GBG22788.1"/>
    <property type="molecule type" value="Genomic_DNA"/>
</dbReference>
<name>A0A2R5FZ91_NOSCO</name>
<accession>A0A2R5FZ91</accession>
<dbReference type="Proteomes" id="UP000245124">
    <property type="component" value="Unassembled WGS sequence"/>
</dbReference>